<feature type="compositionally biased region" description="Acidic residues" evidence="1">
    <location>
        <begin position="1161"/>
        <end position="1177"/>
    </location>
</feature>
<feature type="compositionally biased region" description="Polar residues" evidence="1">
    <location>
        <begin position="856"/>
        <end position="885"/>
    </location>
</feature>
<feature type="region of interest" description="Disordered" evidence="1">
    <location>
        <begin position="620"/>
        <end position="673"/>
    </location>
</feature>
<feature type="region of interest" description="Disordered" evidence="1">
    <location>
        <begin position="427"/>
        <end position="481"/>
    </location>
</feature>
<feature type="compositionally biased region" description="Polar residues" evidence="1">
    <location>
        <begin position="817"/>
        <end position="842"/>
    </location>
</feature>
<feature type="compositionally biased region" description="Acidic residues" evidence="1">
    <location>
        <begin position="186"/>
        <end position="215"/>
    </location>
</feature>
<feature type="region of interest" description="Disordered" evidence="1">
    <location>
        <begin position="495"/>
        <end position="594"/>
    </location>
</feature>
<feature type="compositionally biased region" description="Polar residues" evidence="1">
    <location>
        <begin position="798"/>
        <end position="808"/>
    </location>
</feature>
<name>A0ABD3QRK4_9STRA</name>
<feature type="compositionally biased region" description="Polar residues" evidence="1">
    <location>
        <begin position="75"/>
        <end position="92"/>
    </location>
</feature>
<feature type="region of interest" description="Disordered" evidence="1">
    <location>
        <begin position="1029"/>
        <end position="1050"/>
    </location>
</feature>
<feature type="compositionally biased region" description="Basic residues" evidence="1">
    <location>
        <begin position="651"/>
        <end position="666"/>
    </location>
</feature>
<feature type="region of interest" description="Disordered" evidence="1">
    <location>
        <begin position="769"/>
        <end position="910"/>
    </location>
</feature>
<feature type="compositionally biased region" description="Basic residues" evidence="1">
    <location>
        <begin position="1127"/>
        <end position="1143"/>
    </location>
</feature>
<feature type="compositionally biased region" description="Low complexity" evidence="1">
    <location>
        <begin position="60"/>
        <end position="74"/>
    </location>
</feature>
<accession>A0ABD3QRK4</accession>
<feature type="compositionally biased region" description="Basic and acidic residues" evidence="1">
    <location>
        <begin position="1316"/>
        <end position="1327"/>
    </location>
</feature>
<feature type="region of interest" description="Disordered" evidence="1">
    <location>
        <begin position="1"/>
        <end position="112"/>
    </location>
</feature>
<organism evidence="2 3">
    <name type="scientific">Cyclotella cryptica</name>
    <dbReference type="NCBI Taxonomy" id="29204"/>
    <lineage>
        <taxon>Eukaryota</taxon>
        <taxon>Sar</taxon>
        <taxon>Stramenopiles</taxon>
        <taxon>Ochrophyta</taxon>
        <taxon>Bacillariophyta</taxon>
        <taxon>Coscinodiscophyceae</taxon>
        <taxon>Thalassiosirophycidae</taxon>
        <taxon>Stephanodiscales</taxon>
        <taxon>Stephanodiscaceae</taxon>
        <taxon>Cyclotella</taxon>
    </lineage>
</organism>
<feature type="compositionally biased region" description="Polar residues" evidence="1">
    <location>
        <begin position="549"/>
        <end position="567"/>
    </location>
</feature>
<feature type="compositionally biased region" description="Basic and acidic residues" evidence="1">
    <location>
        <begin position="1115"/>
        <end position="1126"/>
    </location>
</feature>
<evidence type="ECO:0000256" key="1">
    <source>
        <dbReference type="SAM" id="MobiDB-lite"/>
    </source>
</evidence>
<sequence>MNRISSLKQRTAANKHRGNSSLQTTPPASDLEYGRYTDQDDPIDASVASDSHGSSDKNSTRSPPSSSLPNNHSNCASTVDSTGSTNHSSIFSKSDDGNDDRQDMMVKGGYVPSKNTLGLELVASPSLLRQVLTPPPCERVTDFPSGASSSTGGSWLRSKNSLGGEMTDPAEESFGRDADRGVVEDLGGDTQEEEEDNAEGDDDATDDIFDDDESEYSAMQTVAETVVSAKTKEAVGSDSLPQQRADVCDVEIAVVPMRQTLSMRSAKSSEGMEVDFHTVFDKDDDDDDKGEENSSIGQPFDEGNARIVASSKAAALMVTRSNQPTSCLKPSSFAGQRTNLPSPAVVQDRRVGRAARLAKFRKSFDKRHLDVVKIDLTTTNMKQKTRPAGGEVQQCFSSPVVSFAENLEETHPMDEVKNDLVTTSASEIRPDETLGHPSPTGVQEFFSVNDDDVNNSKKPHKGQEENSVDSGNSGPNSNLNNRLARNQEALKSIALARGSARDTRSKKSKDDDGNYSADELLKNDVPTPPDEVTTPPIVQSVSELEIPQFSPSLDGNASKEGNVNESFVSAGENAGCDSSHGENPQDQVDTAENPSIEVDTSALLEINTSLDSTSSKVKRFLPRLRLKTKGNSPTAVSKQPTNVPANISNGGRKRSIRSKFFRSKSSSKKEEKAQALDLAKVKDVDHSLALLSLSPQTISTEEESRKDSGQMPTPCSKETVQKWLEPPLPKEFVHKERENDEVLNRSITIDKSQLDSSVTAAAMKNFQASAVSKSGMDTSEVTETSFVSADDEVDPTATGENNQFSSLGNIKPASSFGARSSSTPSSKWPLHSASSLHSNRPTLASLEPLPTESKSRSTPSRARSMDTHNSAPLLNNSSITQSSGGKPQGNFDDIVLNNSSITQSSGGKPQGNFDGIADFTDWAVSDVRESLSEASVDNHTTTTDFRDELAQGQIQKMLRGFGNPRFVGAELSGECESGVEVEWTNCDMPQNEFLDESVEFDTTAISAELEHSLPRSKLENDVKGDDISWPSDVESCNQHDSIGDKRLDEDLPLQIVDDSQGSETDNNAIIAIEETSTKSGYTKSSSLHPRMLFRSRSKNNKTDHTKLQDEEETMSDFKHFVSSEKKRNSHSSKKGRRAHRNYKSIRDVKRNEEDDLRSIEDDSEEYSSEDYSSDDQEDVVATIATSLQKGFTGIVDMMETAFAFGAPDETADYESESSESEEEDDDDSYIQRKMARRRNKQRKLLQDARRRIRSSQRQDIAKPLSGERRRISKSSKSSRDVDGASIGSDEDHSPRVQRRKSSRRHQKTSGRGASSRRVESRHQDSRR</sequence>
<feature type="region of interest" description="Disordered" evidence="1">
    <location>
        <begin position="1206"/>
        <end position="1327"/>
    </location>
</feature>
<feature type="compositionally biased region" description="Polar residues" evidence="1">
    <location>
        <begin position="629"/>
        <end position="649"/>
    </location>
</feature>
<feature type="region of interest" description="Disordered" evidence="1">
    <location>
        <begin position="263"/>
        <end position="303"/>
    </location>
</feature>
<feature type="region of interest" description="Disordered" evidence="1">
    <location>
        <begin position="1080"/>
        <end position="1177"/>
    </location>
</feature>
<proteinExistence type="predicted"/>
<dbReference type="Proteomes" id="UP001516023">
    <property type="component" value="Unassembled WGS sequence"/>
</dbReference>
<feature type="compositionally biased region" description="Polar residues" evidence="1">
    <location>
        <begin position="896"/>
        <end position="907"/>
    </location>
</feature>
<feature type="compositionally biased region" description="Polar residues" evidence="1">
    <location>
        <begin position="581"/>
        <end position="593"/>
    </location>
</feature>
<dbReference type="EMBL" id="JABMIG020000021">
    <property type="protein sequence ID" value="KAL3802206.1"/>
    <property type="molecule type" value="Genomic_DNA"/>
</dbReference>
<feature type="compositionally biased region" description="Polar residues" evidence="1">
    <location>
        <begin position="146"/>
        <end position="161"/>
    </location>
</feature>
<feature type="compositionally biased region" description="Polar residues" evidence="1">
    <location>
        <begin position="1"/>
        <end position="12"/>
    </location>
</feature>
<reference evidence="2 3" key="1">
    <citation type="journal article" date="2020" name="G3 (Bethesda)">
        <title>Improved Reference Genome for Cyclotella cryptica CCMP332, a Model for Cell Wall Morphogenesis, Salinity Adaptation, and Lipid Production in Diatoms (Bacillariophyta).</title>
        <authorList>
            <person name="Roberts W.R."/>
            <person name="Downey K.M."/>
            <person name="Ruck E.C."/>
            <person name="Traller J.C."/>
            <person name="Alverson A.J."/>
        </authorList>
    </citation>
    <scope>NUCLEOTIDE SEQUENCE [LARGE SCALE GENOMIC DNA]</scope>
    <source>
        <strain evidence="2 3">CCMP332</strain>
    </source>
</reference>
<gene>
    <name evidence="2" type="ORF">HJC23_001750</name>
</gene>
<protein>
    <submittedName>
        <fullName evidence="2">Uncharacterized protein</fullName>
    </submittedName>
</protein>
<feature type="compositionally biased region" description="Basic and acidic residues" evidence="1">
    <location>
        <begin position="499"/>
        <end position="512"/>
    </location>
</feature>
<feature type="compositionally biased region" description="Basic and acidic residues" evidence="1">
    <location>
        <begin position="173"/>
        <end position="183"/>
    </location>
</feature>
<feature type="compositionally biased region" description="Basic residues" evidence="1">
    <location>
        <begin position="1233"/>
        <end position="1243"/>
    </location>
</feature>
<feature type="compositionally biased region" description="Low complexity" evidence="1">
    <location>
        <begin position="470"/>
        <end position="481"/>
    </location>
</feature>
<feature type="compositionally biased region" description="Acidic residues" evidence="1">
    <location>
        <begin position="1209"/>
        <end position="1228"/>
    </location>
</feature>
<feature type="compositionally biased region" description="Polar residues" evidence="1">
    <location>
        <begin position="769"/>
        <end position="787"/>
    </location>
</feature>
<feature type="region of interest" description="Disordered" evidence="1">
    <location>
        <begin position="692"/>
        <end position="731"/>
    </location>
</feature>
<feature type="compositionally biased region" description="Basic residues" evidence="1">
    <location>
        <begin position="1295"/>
        <end position="1308"/>
    </location>
</feature>
<feature type="region of interest" description="Disordered" evidence="1">
    <location>
        <begin position="135"/>
        <end position="218"/>
    </location>
</feature>
<comment type="caution">
    <text evidence="2">The sequence shown here is derived from an EMBL/GenBank/DDBJ whole genome shotgun (WGS) entry which is preliminary data.</text>
</comment>
<evidence type="ECO:0000313" key="2">
    <source>
        <dbReference type="EMBL" id="KAL3802206.1"/>
    </source>
</evidence>
<keyword evidence="3" id="KW-1185">Reference proteome</keyword>
<evidence type="ECO:0000313" key="3">
    <source>
        <dbReference type="Proteomes" id="UP001516023"/>
    </source>
</evidence>
<feature type="compositionally biased region" description="Basic and acidic residues" evidence="1">
    <location>
        <begin position="93"/>
        <end position="104"/>
    </location>
</feature>
<feature type="compositionally biased region" description="Basic and acidic residues" evidence="1">
    <location>
        <begin position="1144"/>
        <end position="1160"/>
    </location>
</feature>